<name>A0AAD7R8T8_9TELE</name>
<evidence type="ECO:0000313" key="2">
    <source>
        <dbReference type="EMBL" id="KAJ8372039.1"/>
    </source>
</evidence>
<dbReference type="EMBL" id="JAINUG010000419">
    <property type="protein sequence ID" value="KAJ8372039.1"/>
    <property type="molecule type" value="Genomic_DNA"/>
</dbReference>
<feature type="chain" id="PRO_5042181259" description="Secreted protein" evidence="1">
    <location>
        <begin position="18"/>
        <end position="91"/>
    </location>
</feature>
<organism evidence="2 3">
    <name type="scientific">Aldrovandia affinis</name>
    <dbReference type="NCBI Taxonomy" id="143900"/>
    <lineage>
        <taxon>Eukaryota</taxon>
        <taxon>Metazoa</taxon>
        <taxon>Chordata</taxon>
        <taxon>Craniata</taxon>
        <taxon>Vertebrata</taxon>
        <taxon>Euteleostomi</taxon>
        <taxon>Actinopterygii</taxon>
        <taxon>Neopterygii</taxon>
        <taxon>Teleostei</taxon>
        <taxon>Notacanthiformes</taxon>
        <taxon>Halosauridae</taxon>
        <taxon>Aldrovandia</taxon>
    </lineage>
</organism>
<proteinExistence type="predicted"/>
<evidence type="ECO:0008006" key="4">
    <source>
        <dbReference type="Google" id="ProtNLM"/>
    </source>
</evidence>
<sequence>MIYLLGLVSLFLWGSEGSWLGGGGASVRSWPPRISAVFRKRAVPERGSSPAQKHVTVANRTKGLAAVSETKDLNRGEVWRGRWLSYTAPTI</sequence>
<reference evidence="2" key="1">
    <citation type="journal article" date="2023" name="Science">
        <title>Genome structures resolve the early diversification of teleost fishes.</title>
        <authorList>
            <person name="Parey E."/>
            <person name="Louis A."/>
            <person name="Montfort J."/>
            <person name="Bouchez O."/>
            <person name="Roques C."/>
            <person name="Iampietro C."/>
            <person name="Lluch J."/>
            <person name="Castinel A."/>
            <person name="Donnadieu C."/>
            <person name="Desvignes T."/>
            <person name="Floi Bucao C."/>
            <person name="Jouanno E."/>
            <person name="Wen M."/>
            <person name="Mejri S."/>
            <person name="Dirks R."/>
            <person name="Jansen H."/>
            <person name="Henkel C."/>
            <person name="Chen W.J."/>
            <person name="Zahm M."/>
            <person name="Cabau C."/>
            <person name="Klopp C."/>
            <person name="Thompson A.W."/>
            <person name="Robinson-Rechavi M."/>
            <person name="Braasch I."/>
            <person name="Lecointre G."/>
            <person name="Bobe J."/>
            <person name="Postlethwait J.H."/>
            <person name="Berthelot C."/>
            <person name="Roest Crollius H."/>
            <person name="Guiguen Y."/>
        </authorList>
    </citation>
    <scope>NUCLEOTIDE SEQUENCE</scope>
    <source>
        <strain evidence="2">NC1722</strain>
    </source>
</reference>
<feature type="signal peptide" evidence="1">
    <location>
        <begin position="1"/>
        <end position="17"/>
    </location>
</feature>
<dbReference type="AlphaFoldDB" id="A0AAD7R8T8"/>
<gene>
    <name evidence="2" type="ORF">AAFF_G00295510</name>
</gene>
<accession>A0AAD7R8T8</accession>
<evidence type="ECO:0000256" key="1">
    <source>
        <dbReference type="SAM" id="SignalP"/>
    </source>
</evidence>
<comment type="caution">
    <text evidence="2">The sequence shown here is derived from an EMBL/GenBank/DDBJ whole genome shotgun (WGS) entry which is preliminary data.</text>
</comment>
<evidence type="ECO:0000313" key="3">
    <source>
        <dbReference type="Proteomes" id="UP001221898"/>
    </source>
</evidence>
<protein>
    <recommendedName>
        <fullName evidence="4">Secreted protein</fullName>
    </recommendedName>
</protein>
<dbReference type="Proteomes" id="UP001221898">
    <property type="component" value="Unassembled WGS sequence"/>
</dbReference>
<keyword evidence="1" id="KW-0732">Signal</keyword>
<keyword evidence="3" id="KW-1185">Reference proteome</keyword>